<evidence type="ECO:0000256" key="3">
    <source>
        <dbReference type="SAM" id="MobiDB-lite"/>
    </source>
</evidence>
<dbReference type="GO" id="GO:0008537">
    <property type="term" value="C:proteasome activator complex"/>
    <property type="evidence" value="ECO:0007669"/>
    <property type="project" value="InterPro"/>
</dbReference>
<dbReference type="InterPro" id="IPR036997">
    <property type="entry name" value="PA28_C_sf"/>
</dbReference>
<dbReference type="InterPro" id="IPR003186">
    <property type="entry name" value="PA28_C"/>
</dbReference>
<gene>
    <name evidence="5" type="ORF">Esi_0638_0004</name>
</gene>
<feature type="compositionally biased region" description="Basic and acidic residues" evidence="3">
    <location>
        <begin position="159"/>
        <end position="168"/>
    </location>
</feature>
<reference evidence="5 6" key="1">
    <citation type="journal article" date="2010" name="Nature">
        <title>The Ectocarpus genome and the independent evolution of multicellularity in brown algae.</title>
        <authorList>
            <person name="Cock J.M."/>
            <person name="Sterck L."/>
            <person name="Rouze P."/>
            <person name="Scornet D."/>
            <person name="Allen A.E."/>
            <person name="Amoutzias G."/>
            <person name="Anthouard V."/>
            <person name="Artiguenave F."/>
            <person name="Aury J.M."/>
            <person name="Badger J.H."/>
            <person name="Beszteri B."/>
            <person name="Billiau K."/>
            <person name="Bonnet E."/>
            <person name="Bothwell J.H."/>
            <person name="Bowler C."/>
            <person name="Boyen C."/>
            <person name="Brownlee C."/>
            <person name="Carrano C.J."/>
            <person name="Charrier B."/>
            <person name="Cho G.Y."/>
            <person name="Coelho S.M."/>
            <person name="Collen J."/>
            <person name="Corre E."/>
            <person name="Da Silva C."/>
            <person name="Delage L."/>
            <person name="Delaroque N."/>
            <person name="Dittami S.M."/>
            <person name="Doulbeau S."/>
            <person name="Elias M."/>
            <person name="Farnham G."/>
            <person name="Gachon C.M."/>
            <person name="Gschloessl B."/>
            <person name="Heesch S."/>
            <person name="Jabbari K."/>
            <person name="Jubin C."/>
            <person name="Kawai H."/>
            <person name="Kimura K."/>
            <person name="Kloareg B."/>
            <person name="Kupper F.C."/>
            <person name="Lang D."/>
            <person name="Le Bail A."/>
            <person name="Leblanc C."/>
            <person name="Lerouge P."/>
            <person name="Lohr M."/>
            <person name="Lopez P.J."/>
            <person name="Martens C."/>
            <person name="Maumus F."/>
            <person name="Michel G."/>
            <person name="Miranda-Saavedra D."/>
            <person name="Morales J."/>
            <person name="Moreau H."/>
            <person name="Motomura T."/>
            <person name="Nagasato C."/>
            <person name="Napoli C.A."/>
            <person name="Nelson D.R."/>
            <person name="Nyvall-Collen P."/>
            <person name="Peters A.F."/>
            <person name="Pommier C."/>
            <person name="Potin P."/>
            <person name="Poulain J."/>
            <person name="Quesneville H."/>
            <person name="Read B."/>
            <person name="Rensing S.A."/>
            <person name="Ritter A."/>
            <person name="Rousvoal S."/>
            <person name="Samanta M."/>
            <person name="Samson G."/>
            <person name="Schroeder D.C."/>
            <person name="Segurens B."/>
            <person name="Strittmatter M."/>
            <person name="Tonon T."/>
            <person name="Tregear J.W."/>
            <person name="Valentin K."/>
            <person name="von Dassow P."/>
            <person name="Yamagishi T."/>
            <person name="Van de Peer Y."/>
            <person name="Wincker P."/>
        </authorList>
    </citation>
    <scope>NUCLEOTIDE SEQUENCE [LARGE SCALE GENOMIC DNA]</scope>
    <source>
        <strain evidence="6">Ec32 / CCAP1310/4</strain>
    </source>
</reference>
<dbReference type="GO" id="GO:0005654">
    <property type="term" value="C:nucleoplasm"/>
    <property type="evidence" value="ECO:0007669"/>
    <property type="project" value="TreeGrafter"/>
</dbReference>
<sequence length="244" mass="26145">MSSLTAISVREGEVALANLPEQVGKMQALLEAEFAYTSLADIESGFKQLLTSSGGSATENANMGALLSTVRNEVTQTMSILLALKRWIRVQVPKIEDGNNFGVSVQLDVAKGIDELTTPVASSLGEMPGYFESRASAWDKIGNKKSKESKTSSSASKDTGGKDGDSSKTSESTSTEEKTSESSFAPDSANHLIALDVKWFVSLHHTLLRARDSLVLAADMIEKNMEKLLRPKGTNTQGGGMYSF</sequence>
<dbReference type="InterPro" id="IPR009077">
    <property type="entry name" value="Proteasome_activ_PA28"/>
</dbReference>
<evidence type="ECO:0000313" key="6">
    <source>
        <dbReference type="Proteomes" id="UP000002630"/>
    </source>
</evidence>
<proteinExistence type="inferred from homology"/>
<dbReference type="EMBL" id="FN649760">
    <property type="protein sequence ID" value="CBJ33840.1"/>
    <property type="molecule type" value="Genomic_DNA"/>
</dbReference>
<feature type="domain" description="Proteasome activator PA28 C-terminal" evidence="4">
    <location>
        <begin position="58"/>
        <end position="143"/>
    </location>
</feature>
<dbReference type="eggNOG" id="KOG4470">
    <property type="taxonomic scope" value="Eukaryota"/>
</dbReference>
<evidence type="ECO:0000256" key="1">
    <source>
        <dbReference type="ARBA" id="ARBA00005883"/>
    </source>
</evidence>
<keyword evidence="2" id="KW-0647">Proteasome</keyword>
<comment type="similarity">
    <text evidence="1">Belongs to the PA28 family.</text>
</comment>
<dbReference type="AlphaFoldDB" id="D7G5E6"/>
<dbReference type="OrthoDB" id="6591885at2759"/>
<dbReference type="Pfam" id="PF02252">
    <property type="entry name" value="PA28_C"/>
    <property type="match status" value="2"/>
</dbReference>
<accession>D7G5E6</accession>
<dbReference type="SUPFAM" id="SSF47216">
    <property type="entry name" value="Proteasome activator"/>
    <property type="match status" value="1"/>
</dbReference>
<dbReference type="GO" id="GO:0005737">
    <property type="term" value="C:cytoplasm"/>
    <property type="evidence" value="ECO:0007669"/>
    <property type="project" value="TreeGrafter"/>
</dbReference>
<evidence type="ECO:0000256" key="2">
    <source>
        <dbReference type="ARBA" id="ARBA00022942"/>
    </source>
</evidence>
<dbReference type="GO" id="GO:2000045">
    <property type="term" value="P:regulation of G1/S transition of mitotic cell cycle"/>
    <property type="evidence" value="ECO:0007669"/>
    <property type="project" value="TreeGrafter"/>
</dbReference>
<dbReference type="InParanoid" id="D7G5E6"/>
<feature type="domain" description="Proteasome activator PA28 C-terminal" evidence="4">
    <location>
        <begin position="187"/>
        <end position="237"/>
    </location>
</feature>
<protein>
    <recommendedName>
        <fullName evidence="4">Proteasome activator PA28 C-terminal domain-containing protein</fullName>
    </recommendedName>
</protein>
<feature type="region of interest" description="Disordered" evidence="3">
    <location>
        <begin position="142"/>
        <end position="185"/>
    </location>
</feature>
<dbReference type="PANTHER" id="PTHR10660">
    <property type="entry name" value="PROTEASOME REGULATOR PA28"/>
    <property type="match status" value="1"/>
</dbReference>
<name>D7G5E6_ECTSI</name>
<keyword evidence="6" id="KW-1185">Reference proteome</keyword>
<dbReference type="Gene3D" id="1.20.120.180">
    <property type="entry name" value="Proteasome activator pa28, C-terminal domain"/>
    <property type="match status" value="1"/>
</dbReference>
<dbReference type="InterPro" id="IPR036252">
    <property type="entry name" value="Proteasome_activ_sf"/>
</dbReference>
<organism evidence="5 6">
    <name type="scientific">Ectocarpus siliculosus</name>
    <name type="common">Brown alga</name>
    <name type="synonym">Conferva siliculosa</name>
    <dbReference type="NCBI Taxonomy" id="2880"/>
    <lineage>
        <taxon>Eukaryota</taxon>
        <taxon>Sar</taxon>
        <taxon>Stramenopiles</taxon>
        <taxon>Ochrophyta</taxon>
        <taxon>PX clade</taxon>
        <taxon>Phaeophyceae</taxon>
        <taxon>Ectocarpales</taxon>
        <taxon>Ectocarpaceae</taxon>
        <taxon>Ectocarpus</taxon>
    </lineage>
</organism>
<evidence type="ECO:0000313" key="5">
    <source>
        <dbReference type="EMBL" id="CBJ33840.1"/>
    </source>
</evidence>
<dbReference type="PANTHER" id="PTHR10660:SF2">
    <property type="entry name" value="LD45860P"/>
    <property type="match status" value="1"/>
</dbReference>
<dbReference type="GO" id="GO:0061136">
    <property type="term" value="P:regulation of proteasomal protein catabolic process"/>
    <property type="evidence" value="ECO:0007669"/>
    <property type="project" value="TreeGrafter"/>
</dbReference>
<dbReference type="GO" id="GO:0061133">
    <property type="term" value="F:endopeptidase activator activity"/>
    <property type="evidence" value="ECO:0007669"/>
    <property type="project" value="TreeGrafter"/>
</dbReference>
<evidence type="ECO:0000259" key="4">
    <source>
        <dbReference type="Pfam" id="PF02252"/>
    </source>
</evidence>
<dbReference type="Proteomes" id="UP000002630">
    <property type="component" value="Unassembled WGS sequence"/>
</dbReference>
<dbReference type="STRING" id="2880.D7G5E6"/>